<evidence type="ECO:0000256" key="6">
    <source>
        <dbReference type="SAM" id="MobiDB-lite"/>
    </source>
</evidence>
<dbReference type="GO" id="GO:0022857">
    <property type="term" value="F:transmembrane transporter activity"/>
    <property type="evidence" value="ECO:0007669"/>
    <property type="project" value="InterPro"/>
</dbReference>
<dbReference type="GO" id="GO:0005886">
    <property type="term" value="C:plasma membrane"/>
    <property type="evidence" value="ECO:0007669"/>
    <property type="project" value="UniProtKB-SubCell"/>
</dbReference>
<dbReference type="Proteomes" id="UP000011863">
    <property type="component" value="Chromosome"/>
</dbReference>
<keyword evidence="2" id="KW-0813">Transport</keyword>
<evidence type="ECO:0000256" key="4">
    <source>
        <dbReference type="ARBA" id="ARBA00022989"/>
    </source>
</evidence>
<feature type="transmembrane region" description="Helical" evidence="7">
    <location>
        <begin position="28"/>
        <end position="49"/>
    </location>
</feature>
<evidence type="ECO:0000256" key="5">
    <source>
        <dbReference type="ARBA" id="ARBA00023136"/>
    </source>
</evidence>
<keyword evidence="4 7" id="KW-1133">Transmembrane helix</keyword>
<feature type="transmembrane region" description="Helical" evidence="7">
    <location>
        <begin position="369"/>
        <end position="388"/>
    </location>
</feature>
<dbReference type="KEGG" id="aym:YM304_01760"/>
<feature type="transmembrane region" description="Helical" evidence="7">
    <location>
        <begin position="218"/>
        <end position="242"/>
    </location>
</feature>
<evidence type="ECO:0000256" key="1">
    <source>
        <dbReference type="ARBA" id="ARBA00004651"/>
    </source>
</evidence>
<gene>
    <name evidence="9" type="ORF">YM304_01760</name>
</gene>
<dbReference type="RefSeq" id="WP_015439738.1">
    <property type="nucleotide sequence ID" value="NC_020520.1"/>
</dbReference>
<proteinExistence type="predicted"/>
<feature type="transmembrane region" description="Helical" evidence="7">
    <location>
        <begin position="61"/>
        <end position="83"/>
    </location>
</feature>
<evidence type="ECO:0000313" key="9">
    <source>
        <dbReference type="EMBL" id="BAN00490.1"/>
    </source>
</evidence>
<feature type="transmembrane region" description="Helical" evidence="7">
    <location>
        <begin position="248"/>
        <end position="271"/>
    </location>
</feature>
<evidence type="ECO:0000259" key="8">
    <source>
        <dbReference type="PROSITE" id="PS50850"/>
    </source>
</evidence>
<keyword evidence="5 7" id="KW-0472">Membrane</keyword>
<feature type="transmembrane region" description="Helical" evidence="7">
    <location>
        <begin position="311"/>
        <end position="333"/>
    </location>
</feature>
<evidence type="ECO:0000256" key="2">
    <source>
        <dbReference type="ARBA" id="ARBA00022448"/>
    </source>
</evidence>
<evidence type="ECO:0000256" key="3">
    <source>
        <dbReference type="ARBA" id="ARBA00022692"/>
    </source>
</evidence>
<feature type="domain" description="Major facilitator superfamily (MFS) profile" evidence="8">
    <location>
        <begin position="26"/>
        <end position="390"/>
    </location>
</feature>
<feature type="transmembrane region" description="Helical" evidence="7">
    <location>
        <begin position="179"/>
        <end position="197"/>
    </location>
</feature>
<dbReference type="InterPro" id="IPR011701">
    <property type="entry name" value="MFS"/>
</dbReference>
<dbReference type="AlphaFoldDB" id="A0A6C7E0A2"/>
<organism evidence="9 10">
    <name type="scientific">Ilumatobacter coccineus (strain NBRC 103263 / KCTC 29153 / YM16-304)</name>
    <dbReference type="NCBI Taxonomy" id="1313172"/>
    <lineage>
        <taxon>Bacteria</taxon>
        <taxon>Bacillati</taxon>
        <taxon>Actinomycetota</taxon>
        <taxon>Acidimicrobiia</taxon>
        <taxon>Acidimicrobiales</taxon>
        <taxon>Ilumatobacteraceae</taxon>
        <taxon>Ilumatobacter</taxon>
    </lineage>
</organism>
<dbReference type="PANTHER" id="PTHR42718:SF9">
    <property type="entry name" value="MAJOR FACILITATOR SUPERFAMILY MULTIDRUG TRANSPORTER MFSC"/>
    <property type="match status" value="1"/>
</dbReference>
<dbReference type="EMBL" id="AP012057">
    <property type="protein sequence ID" value="BAN00490.1"/>
    <property type="molecule type" value="Genomic_DNA"/>
</dbReference>
<keyword evidence="3 7" id="KW-0812">Transmembrane</keyword>
<protein>
    <submittedName>
        <fullName evidence="9">Putative major facilitator superfamily transporter</fullName>
    </submittedName>
</protein>
<dbReference type="Gene3D" id="1.20.1250.20">
    <property type="entry name" value="MFS general substrate transporter like domains"/>
    <property type="match status" value="2"/>
</dbReference>
<feature type="compositionally biased region" description="Low complexity" evidence="6">
    <location>
        <begin position="419"/>
        <end position="436"/>
    </location>
</feature>
<evidence type="ECO:0000313" key="10">
    <source>
        <dbReference type="Proteomes" id="UP000011863"/>
    </source>
</evidence>
<feature type="transmembrane region" description="Helical" evidence="7">
    <location>
        <begin position="345"/>
        <end position="363"/>
    </location>
</feature>
<dbReference type="Pfam" id="PF07690">
    <property type="entry name" value="MFS_1"/>
    <property type="match status" value="1"/>
</dbReference>
<comment type="subcellular location">
    <subcellularLocation>
        <location evidence="1">Cell membrane</location>
        <topology evidence="1">Multi-pass membrane protein</topology>
    </subcellularLocation>
</comment>
<reference evidence="9 10" key="1">
    <citation type="journal article" date="2013" name="Int. J. Syst. Evol. Microbiol.">
        <title>Ilumatobacter nonamiense sp. nov. and Ilumatobacter coccineum sp. nov., isolated from seashore sand.</title>
        <authorList>
            <person name="Matsumoto A."/>
            <person name="Kasai H."/>
            <person name="Matsuo Y."/>
            <person name="Shizuri Y."/>
            <person name="Ichikawa N."/>
            <person name="Fujita N."/>
            <person name="Omura S."/>
            <person name="Takahashi Y."/>
        </authorList>
    </citation>
    <scope>NUCLEOTIDE SEQUENCE [LARGE SCALE GENOMIC DNA]</scope>
    <source>
        <strain evidence="10">NBRC 103263 / KCTC 29153 / YM16-304</strain>
    </source>
</reference>
<evidence type="ECO:0000256" key="7">
    <source>
        <dbReference type="SAM" id="Phobius"/>
    </source>
</evidence>
<keyword evidence="10" id="KW-1185">Reference proteome</keyword>
<dbReference type="InterPro" id="IPR036259">
    <property type="entry name" value="MFS_trans_sf"/>
</dbReference>
<dbReference type="PANTHER" id="PTHR42718">
    <property type="entry name" value="MAJOR FACILITATOR SUPERFAMILY MULTIDRUG TRANSPORTER MFSC"/>
    <property type="match status" value="1"/>
</dbReference>
<feature type="transmembrane region" description="Helical" evidence="7">
    <location>
        <begin position="151"/>
        <end position="173"/>
    </location>
</feature>
<feature type="region of interest" description="Disordered" evidence="6">
    <location>
        <begin position="393"/>
        <end position="436"/>
    </location>
</feature>
<dbReference type="OrthoDB" id="5241931at2"/>
<dbReference type="SUPFAM" id="SSF103473">
    <property type="entry name" value="MFS general substrate transporter"/>
    <property type="match status" value="1"/>
</dbReference>
<dbReference type="InterPro" id="IPR020846">
    <property type="entry name" value="MFS_dom"/>
</dbReference>
<accession>A0A6C7E0A2</accession>
<dbReference type="CDD" id="cd17321">
    <property type="entry name" value="MFS_MMR_MDR_like"/>
    <property type="match status" value="1"/>
</dbReference>
<name>A0A6C7E0A2_ILUCY</name>
<sequence length="436" mass="44410">MTTTPADEPDDAADREATGGRVMTATTLPFLVGGFLGPVGTMSVISIYPELRDTFDASTSAVNWSLSGYLLPMALFMLVSGTIGERYGRRRVTRITFIGYAIASVLCVLAPNLGVFITARVMQGVFNAFITPLLIAGLTEQVDPSRLGRAVGIYAGFQAAGGAAAPFISGVAATVNWRWTYVIIGAVAIGLATRPPSGEPRPAASAPPIRPLLTKRMASLWLSALSAAAGPIGIGVLVGVHLRDGLGVSSATTGVILLAAGVTAIVLSPTSGHLIDSWGPRRAALVSAASVTVLTVPLGLIGAAWGLAVAWIIVAGPVAFVPVNLQHLAAVAVPDNRGGALSSVLSFRFFGHALGPVIWVPLLADDPGWAFAGAGLLGLITMGALAVATRSDPDGVGAPPADVPTPSIAHPTTPTVIRPTTAAPSSPSTNPTEEST</sequence>
<dbReference type="PROSITE" id="PS50850">
    <property type="entry name" value="MFS"/>
    <property type="match status" value="1"/>
</dbReference>
<feature type="transmembrane region" description="Helical" evidence="7">
    <location>
        <begin position="95"/>
        <end position="115"/>
    </location>
</feature>